<accession>T1IAY4</accession>
<dbReference type="VEuPathDB" id="VectorBase:RPRC013455"/>
<organism evidence="1 2">
    <name type="scientific">Rhodnius prolixus</name>
    <name type="common">Triatomid bug</name>
    <dbReference type="NCBI Taxonomy" id="13249"/>
    <lineage>
        <taxon>Eukaryota</taxon>
        <taxon>Metazoa</taxon>
        <taxon>Ecdysozoa</taxon>
        <taxon>Arthropoda</taxon>
        <taxon>Hexapoda</taxon>
        <taxon>Insecta</taxon>
        <taxon>Pterygota</taxon>
        <taxon>Neoptera</taxon>
        <taxon>Paraneoptera</taxon>
        <taxon>Hemiptera</taxon>
        <taxon>Heteroptera</taxon>
        <taxon>Panheteroptera</taxon>
        <taxon>Cimicomorpha</taxon>
        <taxon>Reduviidae</taxon>
        <taxon>Triatominae</taxon>
        <taxon>Rhodnius</taxon>
    </lineage>
</organism>
<dbReference type="InParanoid" id="T1IAY4"/>
<reference evidence="1" key="1">
    <citation type="submission" date="2015-05" db="UniProtKB">
        <authorList>
            <consortium name="EnsemblMetazoa"/>
        </authorList>
    </citation>
    <scope>IDENTIFICATION</scope>
</reference>
<dbReference type="EnsemblMetazoa" id="RPRC013455-RA">
    <property type="protein sequence ID" value="RPRC013455-PA"/>
    <property type="gene ID" value="RPRC013455"/>
</dbReference>
<protein>
    <submittedName>
        <fullName evidence="1">Uncharacterized protein</fullName>
    </submittedName>
</protein>
<dbReference type="AlphaFoldDB" id="T1IAY4"/>
<sequence>MESVLLHRRKSLHLEARKKTLLVPVQNDSLSPILKNSILDVNAETTLSSVESDDDFGPSSVLTDSRPAPLEETIQISRQSIDQVIAKYRILRKKLDDEE</sequence>
<evidence type="ECO:0000313" key="2">
    <source>
        <dbReference type="Proteomes" id="UP000015103"/>
    </source>
</evidence>
<dbReference type="HOGENOM" id="CLU_2323253_0_0_1"/>
<dbReference type="EMBL" id="ACPB03000175">
    <property type="status" value="NOT_ANNOTATED_CDS"/>
    <property type="molecule type" value="Genomic_DNA"/>
</dbReference>
<name>T1IAY4_RHOPR</name>
<dbReference type="Proteomes" id="UP000015103">
    <property type="component" value="Unassembled WGS sequence"/>
</dbReference>
<evidence type="ECO:0000313" key="1">
    <source>
        <dbReference type="EnsemblMetazoa" id="RPRC013455-PA"/>
    </source>
</evidence>
<keyword evidence="2" id="KW-1185">Reference proteome</keyword>
<proteinExistence type="predicted"/>